<feature type="compositionally biased region" description="Basic and acidic residues" evidence="2">
    <location>
        <begin position="422"/>
        <end position="439"/>
    </location>
</feature>
<feature type="binding site" evidence="1">
    <location>
        <position position="170"/>
    </location>
    <ligand>
        <name>Zn(2+)</name>
        <dbReference type="ChEBI" id="CHEBI:29105"/>
    </ligand>
</feature>
<evidence type="ECO:0000313" key="3">
    <source>
        <dbReference type="EMBL" id="KAF2489544.1"/>
    </source>
</evidence>
<dbReference type="AlphaFoldDB" id="A0A6A6QBV8"/>
<evidence type="ECO:0000256" key="1">
    <source>
        <dbReference type="PIRSR" id="PIRSR605301-1"/>
    </source>
</evidence>
<evidence type="ECO:0000256" key="2">
    <source>
        <dbReference type="SAM" id="MobiDB-lite"/>
    </source>
</evidence>
<feature type="binding site" evidence="1">
    <location>
        <position position="88"/>
    </location>
    <ligand>
        <name>Zn(2+)</name>
        <dbReference type="ChEBI" id="CHEBI:29105"/>
    </ligand>
</feature>
<feature type="compositionally biased region" description="Low complexity" evidence="2">
    <location>
        <begin position="218"/>
        <end position="229"/>
    </location>
</feature>
<keyword evidence="4" id="KW-1185">Reference proteome</keyword>
<organism evidence="3 4">
    <name type="scientific">Lophium mytilinum</name>
    <dbReference type="NCBI Taxonomy" id="390894"/>
    <lineage>
        <taxon>Eukaryota</taxon>
        <taxon>Fungi</taxon>
        <taxon>Dikarya</taxon>
        <taxon>Ascomycota</taxon>
        <taxon>Pezizomycotina</taxon>
        <taxon>Dothideomycetes</taxon>
        <taxon>Pleosporomycetidae</taxon>
        <taxon>Mytilinidiales</taxon>
        <taxon>Mytilinidiaceae</taxon>
        <taxon>Lophium</taxon>
    </lineage>
</organism>
<keyword evidence="1" id="KW-0479">Metal-binding</keyword>
<proteinExistence type="predicted"/>
<dbReference type="Pfam" id="PF03637">
    <property type="entry name" value="Mob1_phocein"/>
    <property type="match status" value="1"/>
</dbReference>
<feature type="compositionally biased region" description="Acidic residues" evidence="2">
    <location>
        <begin position="310"/>
        <end position="320"/>
    </location>
</feature>
<accession>A0A6A6QBV8</accession>
<dbReference type="EMBL" id="MU004199">
    <property type="protein sequence ID" value="KAF2489544.1"/>
    <property type="molecule type" value="Genomic_DNA"/>
</dbReference>
<evidence type="ECO:0000313" key="4">
    <source>
        <dbReference type="Proteomes" id="UP000799750"/>
    </source>
</evidence>
<dbReference type="PANTHER" id="PTHR22599">
    <property type="entry name" value="MPS ONE BINDER KINASE ACTIVATOR-LIKE MOB"/>
    <property type="match status" value="1"/>
</dbReference>
<feature type="binding site" evidence="1">
    <location>
        <position position="93"/>
    </location>
    <ligand>
        <name>Zn(2+)</name>
        <dbReference type="ChEBI" id="CHEBI:29105"/>
    </ligand>
</feature>
<dbReference type="SMART" id="SM01388">
    <property type="entry name" value="Mob1_phocein"/>
    <property type="match status" value="1"/>
</dbReference>
<feature type="region of interest" description="Disordered" evidence="2">
    <location>
        <begin position="211"/>
        <end position="439"/>
    </location>
</feature>
<dbReference type="Gene3D" id="1.20.140.30">
    <property type="entry name" value="MOB kinase activator"/>
    <property type="match status" value="1"/>
</dbReference>
<dbReference type="InterPro" id="IPR005301">
    <property type="entry name" value="MOB_kinase_act_fam"/>
</dbReference>
<dbReference type="InterPro" id="IPR036703">
    <property type="entry name" value="MOB_kinase_act_sf"/>
</dbReference>
<protein>
    <submittedName>
        <fullName evidence="3">Mob1/phocein</fullName>
    </submittedName>
</protein>
<keyword evidence="1" id="KW-0862">Zinc</keyword>
<dbReference type="SUPFAM" id="SSF101152">
    <property type="entry name" value="Mob1/phocein"/>
    <property type="match status" value="1"/>
</dbReference>
<dbReference type="Proteomes" id="UP000799750">
    <property type="component" value="Unassembled WGS sequence"/>
</dbReference>
<feature type="binding site" evidence="1">
    <location>
        <position position="175"/>
    </location>
    <ligand>
        <name>Zn(2+)</name>
        <dbReference type="ChEBI" id="CHEBI:29105"/>
    </ligand>
</feature>
<name>A0A6A6QBV8_9PEZI</name>
<dbReference type="OrthoDB" id="10262609at2759"/>
<feature type="compositionally biased region" description="Basic and acidic residues" evidence="2">
    <location>
        <begin position="366"/>
        <end position="382"/>
    </location>
</feature>
<feature type="compositionally biased region" description="Low complexity" evidence="2">
    <location>
        <begin position="389"/>
        <end position="402"/>
    </location>
</feature>
<feature type="compositionally biased region" description="Basic and acidic residues" evidence="2">
    <location>
        <begin position="232"/>
        <end position="254"/>
    </location>
</feature>
<gene>
    <name evidence="3" type="ORF">BU16DRAFT_531813</name>
</gene>
<reference evidence="3" key="1">
    <citation type="journal article" date="2020" name="Stud. Mycol.">
        <title>101 Dothideomycetes genomes: a test case for predicting lifestyles and emergence of pathogens.</title>
        <authorList>
            <person name="Haridas S."/>
            <person name="Albert R."/>
            <person name="Binder M."/>
            <person name="Bloem J."/>
            <person name="Labutti K."/>
            <person name="Salamov A."/>
            <person name="Andreopoulos B."/>
            <person name="Baker S."/>
            <person name="Barry K."/>
            <person name="Bills G."/>
            <person name="Bluhm B."/>
            <person name="Cannon C."/>
            <person name="Castanera R."/>
            <person name="Culley D."/>
            <person name="Daum C."/>
            <person name="Ezra D."/>
            <person name="Gonzalez J."/>
            <person name="Henrissat B."/>
            <person name="Kuo A."/>
            <person name="Liang C."/>
            <person name="Lipzen A."/>
            <person name="Lutzoni F."/>
            <person name="Magnuson J."/>
            <person name="Mondo S."/>
            <person name="Nolan M."/>
            <person name="Ohm R."/>
            <person name="Pangilinan J."/>
            <person name="Park H.-J."/>
            <person name="Ramirez L."/>
            <person name="Alfaro M."/>
            <person name="Sun H."/>
            <person name="Tritt A."/>
            <person name="Yoshinaga Y."/>
            <person name="Zwiers L.-H."/>
            <person name="Turgeon B."/>
            <person name="Goodwin S."/>
            <person name="Spatafora J."/>
            <person name="Crous P."/>
            <person name="Grigoriev I."/>
        </authorList>
    </citation>
    <scope>NUCLEOTIDE SEQUENCE</scope>
    <source>
        <strain evidence="3">CBS 269.34</strain>
    </source>
</reference>
<sequence>MTEGPPLVDLTEIDSAFQLTEHLKALHNALTHPIGTNNTIPIDKTMAMRLAHPPDGVDKSLWLYELCRFLTQKVNSIIIALFSDNPPCSSHTCPEMRASEWQYLCAVHDPPKSCCAIDYCCHTLDWAANTLTSPKHFPSRLALGTEASTAHLQVRQITNIFRRVYRIFAHAWFQHREMFWKVETRTGLYIFFKTVCDVYSLIPEDNFTIPPDAEGVESTPTATSSTVASIYVRDDENRPVDEEKLEPPASEKEAQPGNTTKRVHRHTPSVGVTAVSTVVEENEDEEENPAAQKQAAAETKSEPEILPVPEELEPEEEELIEPPTPMTAIEDSADQAQDLAEPENKLQRALTPESEPEVVEPPAAEAEQHPLSETEDPLPKAEELDESGVADAEPAPVAPVAAEAEDEKGEKAEPAATTVEPVETKDETAEAGEAKKDDA</sequence>